<dbReference type="InterPro" id="IPR029021">
    <property type="entry name" value="Prot-tyrosine_phosphatase-like"/>
</dbReference>
<dbReference type="Pfam" id="PF00102">
    <property type="entry name" value="Y_phosphatase"/>
    <property type="match status" value="1"/>
</dbReference>
<evidence type="ECO:0000256" key="3">
    <source>
        <dbReference type="ARBA" id="ARBA00022490"/>
    </source>
</evidence>
<dbReference type="EMBL" id="HACG01024718">
    <property type="protein sequence ID" value="CEK71583.1"/>
    <property type="molecule type" value="Transcribed_RNA"/>
</dbReference>
<keyword evidence="4" id="KW-0597">Phosphoprotein</keyword>
<evidence type="ECO:0000256" key="1">
    <source>
        <dbReference type="ARBA" id="ARBA00004496"/>
    </source>
</evidence>
<keyword evidence="6" id="KW-0904">Protein phosphatase</keyword>
<dbReference type="PROSITE" id="PS00383">
    <property type="entry name" value="TYR_PHOSPHATASE_1"/>
    <property type="match status" value="1"/>
</dbReference>
<reference evidence="10" key="1">
    <citation type="submission" date="2014-12" db="EMBL/GenBank/DDBJ databases">
        <title>Insight into the proteome of Arion vulgaris.</title>
        <authorList>
            <person name="Aradska J."/>
            <person name="Bulat T."/>
            <person name="Smidak R."/>
            <person name="Sarate P."/>
            <person name="Gangsoo J."/>
            <person name="Sialana F."/>
            <person name="Bilban M."/>
            <person name="Lubec G."/>
        </authorList>
    </citation>
    <scope>NUCLEOTIDE SEQUENCE</scope>
    <source>
        <tissue evidence="10">Skin</tissue>
    </source>
</reference>
<evidence type="ECO:0000256" key="6">
    <source>
        <dbReference type="ARBA" id="ARBA00022912"/>
    </source>
</evidence>
<dbReference type="EC" id="3.1.3.48" evidence="2"/>
<feature type="domain" description="Tyrosine specific protein phosphatases" evidence="9">
    <location>
        <begin position="207"/>
        <end position="284"/>
    </location>
</feature>
<dbReference type="Gene3D" id="3.90.190.10">
    <property type="entry name" value="Protein tyrosine phosphatase superfamily"/>
    <property type="match status" value="1"/>
</dbReference>
<gene>
    <name evidence="10" type="primary">ORF78998</name>
</gene>
<dbReference type="InterPro" id="IPR000242">
    <property type="entry name" value="PTP_cat"/>
</dbReference>
<evidence type="ECO:0000313" key="10">
    <source>
        <dbReference type="EMBL" id="CEK71583.1"/>
    </source>
</evidence>
<evidence type="ECO:0000256" key="7">
    <source>
        <dbReference type="ARBA" id="ARBA00034734"/>
    </source>
</evidence>
<evidence type="ECO:0000259" key="8">
    <source>
        <dbReference type="PROSITE" id="PS50055"/>
    </source>
</evidence>
<proteinExistence type="inferred from homology"/>
<sequence length="331" mass="37788">MTSLSSEGIKTFIRHVESLENSEPNDYAFVKEYSLIQEAQMRDHRDNVSSLDIGQLESNLKKNRYKDIVPYDDHRIVLSALEDQNSDYINASKIMGVCGEGDYIAAQGPLSGTVNDFWRMIWEYNIEIVFMACRLIEMKKIKCSQYWSNVGSSVEFGDITVFTESEDDVNTECVQRSFRVTKGDEVHFVIQFHYCGWPDHGVPANPADICDAIGVMRETRRNCGVPLLIHCSAGCGRTGAIIAIDYAWTLLEEGKFYETFSLFDLVCDLRKQRMSLVQTPDQYVFVNKVVKSLCEERLIKMASHTYENVDINQEDSSAQCSQQTSKENDYE</sequence>
<keyword evidence="5" id="KW-0378">Hydrolase</keyword>
<protein>
    <recommendedName>
        <fullName evidence="2">protein-tyrosine-phosphatase</fullName>
        <ecNumber evidence="2">3.1.3.48</ecNumber>
    </recommendedName>
</protein>
<dbReference type="InterPro" id="IPR016130">
    <property type="entry name" value="Tyr_Pase_AS"/>
</dbReference>
<accession>A0A0B6ZSR0</accession>
<dbReference type="InterPro" id="IPR000387">
    <property type="entry name" value="Tyr_Pase_dom"/>
</dbReference>
<dbReference type="InterPro" id="IPR003595">
    <property type="entry name" value="Tyr_Pase_cat"/>
</dbReference>
<comment type="similarity">
    <text evidence="7">Belongs to the protein-tyrosine phosphatase family. Non-receptor class 4 subfamily.</text>
</comment>
<dbReference type="SMART" id="SM00194">
    <property type="entry name" value="PTPc"/>
    <property type="match status" value="1"/>
</dbReference>
<dbReference type="InterPro" id="IPR047170">
    <property type="entry name" value="PTN12/18/22"/>
</dbReference>
<comment type="subcellular location">
    <subcellularLocation>
        <location evidence="1">Cytoplasm</location>
    </subcellularLocation>
</comment>
<dbReference type="SMART" id="SM00404">
    <property type="entry name" value="PTPc_motif"/>
    <property type="match status" value="1"/>
</dbReference>
<dbReference type="GO" id="GO:0005737">
    <property type="term" value="C:cytoplasm"/>
    <property type="evidence" value="ECO:0007669"/>
    <property type="project" value="UniProtKB-SubCell"/>
</dbReference>
<feature type="domain" description="Tyrosine-protein phosphatase" evidence="8">
    <location>
        <begin position="29"/>
        <end position="293"/>
    </location>
</feature>
<evidence type="ECO:0000259" key="9">
    <source>
        <dbReference type="PROSITE" id="PS50056"/>
    </source>
</evidence>
<dbReference type="AlphaFoldDB" id="A0A0B6ZSR0"/>
<dbReference type="PROSITE" id="PS50055">
    <property type="entry name" value="TYR_PHOSPHATASE_PTP"/>
    <property type="match status" value="1"/>
</dbReference>
<evidence type="ECO:0000256" key="2">
    <source>
        <dbReference type="ARBA" id="ARBA00013064"/>
    </source>
</evidence>
<dbReference type="GO" id="GO:0004726">
    <property type="term" value="F:non-membrane spanning protein tyrosine phosphatase activity"/>
    <property type="evidence" value="ECO:0007669"/>
    <property type="project" value="InterPro"/>
</dbReference>
<dbReference type="PRINTS" id="PR00700">
    <property type="entry name" value="PRTYPHPHTASE"/>
</dbReference>
<dbReference type="PROSITE" id="PS50056">
    <property type="entry name" value="TYR_PHOSPHATASE_2"/>
    <property type="match status" value="1"/>
</dbReference>
<name>A0A0B6ZSR0_9EUPU</name>
<organism evidence="10">
    <name type="scientific">Arion vulgaris</name>
    <dbReference type="NCBI Taxonomy" id="1028688"/>
    <lineage>
        <taxon>Eukaryota</taxon>
        <taxon>Metazoa</taxon>
        <taxon>Spiralia</taxon>
        <taxon>Lophotrochozoa</taxon>
        <taxon>Mollusca</taxon>
        <taxon>Gastropoda</taxon>
        <taxon>Heterobranchia</taxon>
        <taxon>Euthyneura</taxon>
        <taxon>Panpulmonata</taxon>
        <taxon>Eupulmonata</taxon>
        <taxon>Stylommatophora</taxon>
        <taxon>Helicina</taxon>
        <taxon>Arionoidea</taxon>
        <taxon>Arionidae</taxon>
        <taxon>Arion</taxon>
    </lineage>
</organism>
<dbReference type="PANTHER" id="PTHR45983">
    <property type="entry name" value="TYROSINE PHOSPHATSE N18, PUTATIVE-RELATED"/>
    <property type="match status" value="1"/>
</dbReference>
<dbReference type="FunFam" id="3.90.190.10:FF:000045">
    <property type="entry name" value="Tyrosine-protein phosphatase non-receptor type 12"/>
    <property type="match status" value="1"/>
</dbReference>
<keyword evidence="3" id="KW-0963">Cytoplasm</keyword>
<dbReference type="SUPFAM" id="SSF52799">
    <property type="entry name" value="(Phosphotyrosine protein) phosphatases II"/>
    <property type="match status" value="1"/>
</dbReference>
<dbReference type="PANTHER" id="PTHR45983:SF2">
    <property type="entry name" value="PROTEIN-TYROSINE-PHOSPHATASE"/>
    <property type="match status" value="1"/>
</dbReference>
<dbReference type="GO" id="GO:0005634">
    <property type="term" value="C:nucleus"/>
    <property type="evidence" value="ECO:0007669"/>
    <property type="project" value="TreeGrafter"/>
</dbReference>
<feature type="non-terminal residue" evidence="10">
    <location>
        <position position="331"/>
    </location>
</feature>
<evidence type="ECO:0000256" key="5">
    <source>
        <dbReference type="ARBA" id="ARBA00022801"/>
    </source>
</evidence>
<evidence type="ECO:0000256" key="4">
    <source>
        <dbReference type="ARBA" id="ARBA00022553"/>
    </source>
</evidence>